<accession>A0ABP5Y9R7</accession>
<protein>
    <submittedName>
        <fullName evidence="1">Uncharacterized protein</fullName>
    </submittedName>
</protein>
<dbReference type="Proteomes" id="UP001501721">
    <property type="component" value="Unassembled WGS sequence"/>
</dbReference>
<name>A0ABP5Y9R7_9ACTN</name>
<keyword evidence="2" id="KW-1185">Reference proteome</keyword>
<organism evidence="1 2">
    <name type="scientific">Streptomyces graminearus</name>
    <dbReference type="NCBI Taxonomy" id="284030"/>
    <lineage>
        <taxon>Bacteria</taxon>
        <taxon>Bacillati</taxon>
        <taxon>Actinomycetota</taxon>
        <taxon>Actinomycetes</taxon>
        <taxon>Kitasatosporales</taxon>
        <taxon>Streptomycetaceae</taxon>
        <taxon>Streptomyces</taxon>
    </lineage>
</organism>
<evidence type="ECO:0000313" key="2">
    <source>
        <dbReference type="Proteomes" id="UP001501721"/>
    </source>
</evidence>
<comment type="caution">
    <text evidence="1">The sequence shown here is derived from an EMBL/GenBank/DDBJ whole genome shotgun (WGS) entry which is preliminary data.</text>
</comment>
<dbReference type="RefSeq" id="WP_346075268.1">
    <property type="nucleotide sequence ID" value="NZ_BAAATL010000009.1"/>
</dbReference>
<dbReference type="EMBL" id="BAAATL010000009">
    <property type="protein sequence ID" value="GAA2477360.1"/>
    <property type="molecule type" value="Genomic_DNA"/>
</dbReference>
<reference evidence="2" key="1">
    <citation type="journal article" date="2019" name="Int. J. Syst. Evol. Microbiol.">
        <title>The Global Catalogue of Microorganisms (GCM) 10K type strain sequencing project: providing services to taxonomists for standard genome sequencing and annotation.</title>
        <authorList>
            <consortium name="The Broad Institute Genomics Platform"/>
            <consortium name="The Broad Institute Genome Sequencing Center for Infectious Disease"/>
            <person name="Wu L."/>
            <person name="Ma J."/>
        </authorList>
    </citation>
    <scope>NUCLEOTIDE SEQUENCE [LARGE SCALE GENOMIC DNA]</scope>
    <source>
        <strain evidence="2">JCM 6923</strain>
    </source>
</reference>
<evidence type="ECO:0000313" key="1">
    <source>
        <dbReference type="EMBL" id="GAA2477360.1"/>
    </source>
</evidence>
<sequence length="83" mass="9209">MAYTRWSVEYPVDPSASPTPVAAKLLADLQTALHDAPLDEWAYEVGGEAVADYQEFKKRLDEAARIREGEFVARTNGIVVRSV</sequence>
<proteinExistence type="predicted"/>
<gene>
    <name evidence="1" type="ORF">GCM10010422_21360</name>
</gene>